<dbReference type="EMBL" id="VWSF01000019">
    <property type="protein sequence ID" value="KAA5542071.1"/>
    <property type="molecule type" value="Genomic_DNA"/>
</dbReference>
<comment type="similarity">
    <text evidence="1">Belongs to the initiator RepB protein family.</text>
</comment>
<dbReference type="GO" id="GO:0006270">
    <property type="term" value="P:DNA replication initiation"/>
    <property type="evidence" value="ECO:0007669"/>
    <property type="project" value="InterPro"/>
</dbReference>
<keyword evidence="4" id="KW-1185">Reference proteome</keyword>
<dbReference type="InterPro" id="IPR000525">
    <property type="entry name" value="Initiator_Rep_WH1"/>
</dbReference>
<dbReference type="Gene3D" id="1.10.10.10">
    <property type="entry name" value="Winged helix-like DNA-binding domain superfamily/Winged helix DNA-binding domain"/>
    <property type="match status" value="2"/>
</dbReference>
<dbReference type="AlphaFoldDB" id="A0A5M6D3K5"/>
<evidence type="ECO:0000256" key="1">
    <source>
        <dbReference type="ARBA" id="ARBA00038283"/>
    </source>
</evidence>
<dbReference type="Pfam" id="PF21205">
    <property type="entry name" value="Rep3_C"/>
    <property type="match status" value="1"/>
</dbReference>
<dbReference type="Pfam" id="PF01051">
    <property type="entry name" value="Rep3_N"/>
    <property type="match status" value="1"/>
</dbReference>
<gene>
    <name evidence="3" type="ORF">F0145_19465</name>
</gene>
<organism evidence="3 4">
    <name type="scientific">Adhaeribacter rhizoryzae</name>
    <dbReference type="NCBI Taxonomy" id="2607907"/>
    <lineage>
        <taxon>Bacteria</taxon>
        <taxon>Pseudomonadati</taxon>
        <taxon>Bacteroidota</taxon>
        <taxon>Cytophagia</taxon>
        <taxon>Cytophagales</taxon>
        <taxon>Hymenobacteraceae</taxon>
        <taxon>Adhaeribacter</taxon>
    </lineage>
</organism>
<evidence type="ECO:0000259" key="2">
    <source>
        <dbReference type="Pfam" id="PF01051"/>
    </source>
</evidence>
<feature type="domain" description="Initiator Rep protein WH1" evidence="2">
    <location>
        <begin position="9"/>
        <end position="147"/>
    </location>
</feature>
<proteinExistence type="inferred from homology"/>
<name>A0A5M6D3K5_9BACT</name>
<comment type="caution">
    <text evidence="3">The sequence shown here is derived from an EMBL/GenBank/DDBJ whole genome shotgun (WGS) entry which is preliminary data.</text>
</comment>
<protein>
    <submittedName>
        <fullName evidence="3">Replication initiation protein</fullName>
    </submittedName>
</protein>
<dbReference type="InterPro" id="IPR036388">
    <property type="entry name" value="WH-like_DNA-bd_sf"/>
</dbReference>
<dbReference type="Proteomes" id="UP000323426">
    <property type="component" value="Unassembled WGS sequence"/>
</dbReference>
<dbReference type="InterPro" id="IPR036390">
    <property type="entry name" value="WH_DNA-bd_sf"/>
</dbReference>
<dbReference type="SUPFAM" id="SSF46785">
    <property type="entry name" value="Winged helix' DNA-binding domain"/>
    <property type="match status" value="2"/>
</dbReference>
<sequence>MEKTKAIEIRQHNAITTARYEMSACEMDIVFYLLSLLKKEDQKGKMYQVRVKDLQEVTGREWNYNQFIDATSALRSREYIIENDKRLLQVGLLASAEYIKGEGLIELEISEKVRPYLIDIKNNFTSFRLQAAFSLSSKYAKRIYQIASQWKDIGESKIFTLHDFKVMLMLKDPKGKEPEQYTKVSMLQKFVLDTAVNQINKHTDLQISYSLIKKGRSYQSIRFYVNTQVPEQLPIPFEQPLEEGRLQTARQILDSLGITDGKLIGEILSKKDLVDKLFKFNYDLKTGRTKANKNPAGLLLTILGIR</sequence>
<dbReference type="GO" id="GO:0003887">
    <property type="term" value="F:DNA-directed DNA polymerase activity"/>
    <property type="evidence" value="ECO:0007669"/>
    <property type="project" value="InterPro"/>
</dbReference>
<evidence type="ECO:0000313" key="4">
    <source>
        <dbReference type="Proteomes" id="UP000323426"/>
    </source>
</evidence>
<accession>A0A5M6D3K5</accession>
<reference evidence="3 4" key="1">
    <citation type="submission" date="2019-09" db="EMBL/GenBank/DDBJ databases">
        <title>Genome sequence and assembly of Adhaeribacter sp.</title>
        <authorList>
            <person name="Chhetri G."/>
        </authorList>
    </citation>
    <scope>NUCLEOTIDE SEQUENCE [LARGE SCALE GENOMIC DNA]</scope>
    <source>
        <strain evidence="3 4">DK36</strain>
    </source>
</reference>
<evidence type="ECO:0000313" key="3">
    <source>
        <dbReference type="EMBL" id="KAA5542071.1"/>
    </source>
</evidence>